<dbReference type="EMBL" id="QGKX02000088">
    <property type="protein sequence ID" value="KAF3584813.1"/>
    <property type="molecule type" value="Genomic_DNA"/>
</dbReference>
<feature type="region of interest" description="Disordered" evidence="1">
    <location>
        <begin position="1"/>
        <end position="77"/>
    </location>
</feature>
<evidence type="ECO:0000313" key="2">
    <source>
        <dbReference type="EMBL" id="KAF3584813.1"/>
    </source>
</evidence>
<feature type="compositionally biased region" description="Polar residues" evidence="1">
    <location>
        <begin position="9"/>
        <end position="24"/>
    </location>
</feature>
<accession>A0A8S9RWH7</accession>
<dbReference type="AlphaFoldDB" id="A0A8S9RWH7"/>
<name>A0A8S9RWH7_BRACR</name>
<reference evidence="2" key="1">
    <citation type="submission" date="2019-12" db="EMBL/GenBank/DDBJ databases">
        <title>Genome sequencing and annotation of Brassica cretica.</title>
        <authorList>
            <person name="Studholme D.J."/>
            <person name="Sarris P."/>
        </authorList>
    </citation>
    <scope>NUCLEOTIDE SEQUENCE</scope>
    <source>
        <strain evidence="2">PFS-109/04</strain>
        <tissue evidence="2">Leaf</tissue>
    </source>
</reference>
<sequence length="115" mass="12708">MNRFARISPGNTCSFPSSSSTELNFSLKPPESPGTTTTKETSNDYVGRSQTTEHKTETSTPSDLNRKPFKTTTPVPADITKVKVSRRNQQASHIVLWKPLYAGTKARTSGNLHRN</sequence>
<evidence type="ECO:0000256" key="1">
    <source>
        <dbReference type="SAM" id="MobiDB-lite"/>
    </source>
</evidence>
<proteinExistence type="predicted"/>
<organism evidence="2 3">
    <name type="scientific">Brassica cretica</name>
    <name type="common">Mustard</name>
    <dbReference type="NCBI Taxonomy" id="69181"/>
    <lineage>
        <taxon>Eukaryota</taxon>
        <taxon>Viridiplantae</taxon>
        <taxon>Streptophyta</taxon>
        <taxon>Embryophyta</taxon>
        <taxon>Tracheophyta</taxon>
        <taxon>Spermatophyta</taxon>
        <taxon>Magnoliopsida</taxon>
        <taxon>eudicotyledons</taxon>
        <taxon>Gunneridae</taxon>
        <taxon>Pentapetalae</taxon>
        <taxon>rosids</taxon>
        <taxon>malvids</taxon>
        <taxon>Brassicales</taxon>
        <taxon>Brassicaceae</taxon>
        <taxon>Brassiceae</taxon>
        <taxon>Brassica</taxon>
    </lineage>
</organism>
<comment type="caution">
    <text evidence="2">The sequence shown here is derived from an EMBL/GenBank/DDBJ whole genome shotgun (WGS) entry which is preliminary data.</text>
</comment>
<feature type="compositionally biased region" description="Polar residues" evidence="1">
    <location>
        <begin position="33"/>
        <end position="50"/>
    </location>
</feature>
<protein>
    <submittedName>
        <fullName evidence="2">Uncharacterized protein</fullName>
    </submittedName>
</protein>
<evidence type="ECO:0000313" key="3">
    <source>
        <dbReference type="Proteomes" id="UP000712600"/>
    </source>
</evidence>
<gene>
    <name evidence="2" type="ORF">F2Q69_00027309</name>
</gene>
<dbReference type="Proteomes" id="UP000712600">
    <property type="component" value="Unassembled WGS sequence"/>
</dbReference>